<evidence type="ECO:0000313" key="7">
    <source>
        <dbReference type="Proteomes" id="UP000694558"/>
    </source>
</evidence>
<dbReference type="AlphaFoldDB" id="A0A8D3AF97"/>
<keyword evidence="3" id="KW-0539">Nucleus</keyword>
<evidence type="ECO:0000313" key="6">
    <source>
        <dbReference type="Ensembl" id="ENSSMAP00000017333.2"/>
    </source>
</evidence>
<protein>
    <recommendedName>
        <fullName evidence="5">Histone chaperone domain-containing protein</fullName>
    </recommendedName>
</protein>
<dbReference type="Ensembl" id="ENSSMAT00000017546.2">
    <property type="protein sequence ID" value="ENSSMAP00000017333.2"/>
    <property type="gene ID" value="ENSSMAG00000010641.2"/>
</dbReference>
<reference evidence="6" key="2">
    <citation type="submission" date="2025-08" db="UniProtKB">
        <authorList>
            <consortium name="Ensembl"/>
        </authorList>
    </citation>
    <scope>IDENTIFICATION</scope>
</reference>
<sequence length="183" mass="20754">MSPQTTMKKVNFTLPYPQIFIDFTVCFSFNCLFCSLEEKDDNKAVVRLKRYIALCGVKRNYKKLLDGCRSVRSMVAVLKKELEDLGVHGNPSIKKCKSVKVKREEDQELAELDVSNIIATQGRPKRRGALARQEHDDPPSSTYKRTLNSGSDSDQENEVRKGHRRATDWANLQGIISDDADSD</sequence>
<proteinExistence type="predicted"/>
<evidence type="ECO:0000256" key="3">
    <source>
        <dbReference type="ARBA" id="ARBA00023242"/>
    </source>
</evidence>
<organism evidence="6 7">
    <name type="scientific">Scophthalmus maximus</name>
    <name type="common">Turbot</name>
    <name type="synonym">Psetta maxima</name>
    <dbReference type="NCBI Taxonomy" id="52904"/>
    <lineage>
        <taxon>Eukaryota</taxon>
        <taxon>Metazoa</taxon>
        <taxon>Chordata</taxon>
        <taxon>Craniata</taxon>
        <taxon>Vertebrata</taxon>
        <taxon>Euteleostomi</taxon>
        <taxon>Actinopterygii</taxon>
        <taxon>Neopterygii</taxon>
        <taxon>Teleostei</taxon>
        <taxon>Neoteleostei</taxon>
        <taxon>Acanthomorphata</taxon>
        <taxon>Carangaria</taxon>
        <taxon>Pleuronectiformes</taxon>
        <taxon>Pleuronectoidei</taxon>
        <taxon>Scophthalmidae</taxon>
        <taxon>Scophthalmus</taxon>
    </lineage>
</organism>
<evidence type="ECO:0000256" key="1">
    <source>
        <dbReference type="ARBA" id="ARBA00004123"/>
    </source>
</evidence>
<feature type="domain" description="Histone chaperone" evidence="5">
    <location>
        <begin position="103"/>
        <end position="137"/>
    </location>
</feature>
<feature type="compositionally biased region" description="Polar residues" evidence="4">
    <location>
        <begin position="139"/>
        <end position="152"/>
    </location>
</feature>
<dbReference type="GeneTree" id="ENSGT00390000014062"/>
<feature type="region of interest" description="Disordered" evidence="4">
    <location>
        <begin position="122"/>
        <end position="183"/>
    </location>
</feature>
<comment type="subcellular location">
    <subcellularLocation>
        <location evidence="1">Nucleus</location>
    </subcellularLocation>
</comment>
<evidence type="ECO:0000256" key="4">
    <source>
        <dbReference type="SAM" id="MobiDB-lite"/>
    </source>
</evidence>
<dbReference type="GO" id="GO:0005634">
    <property type="term" value="C:nucleus"/>
    <property type="evidence" value="ECO:0007669"/>
    <property type="project" value="UniProtKB-SubCell"/>
</dbReference>
<dbReference type="SMART" id="SM01082">
    <property type="entry name" value="CHZ"/>
    <property type="match status" value="1"/>
</dbReference>
<evidence type="ECO:0000259" key="5">
    <source>
        <dbReference type="SMART" id="SM01082"/>
    </source>
</evidence>
<reference evidence="6" key="1">
    <citation type="submission" date="2023-05" db="EMBL/GenBank/DDBJ databases">
        <title>High-quality long-read genome of Scophthalmus maximus.</title>
        <authorList>
            <person name="Lien S."/>
            <person name="Martinez P."/>
        </authorList>
    </citation>
    <scope>NUCLEOTIDE SEQUENCE [LARGE SCALE GENOMIC DNA]</scope>
</reference>
<dbReference type="PANTHER" id="PTHR15410:SF2">
    <property type="entry name" value="HIRA-INTERACTING PROTEIN 3"/>
    <property type="match status" value="1"/>
</dbReference>
<name>A0A8D3AF97_SCOMX</name>
<dbReference type="PANTHER" id="PTHR15410">
    <property type="entry name" value="HIRA-INTERACTING PROTEIN 3"/>
    <property type="match status" value="1"/>
</dbReference>
<accession>A0A8D3AF97</accession>
<dbReference type="Proteomes" id="UP000694558">
    <property type="component" value="Chromosome 19"/>
</dbReference>
<dbReference type="InterPro" id="IPR037647">
    <property type="entry name" value="HIRIP3"/>
</dbReference>
<evidence type="ECO:0000256" key="2">
    <source>
        <dbReference type="ARBA" id="ARBA00023186"/>
    </source>
</evidence>
<keyword evidence="2" id="KW-0143">Chaperone</keyword>
<dbReference type="InterPro" id="IPR019098">
    <property type="entry name" value="Histone_chaperone_domain_CHZ"/>
</dbReference>